<evidence type="ECO:0000313" key="2">
    <source>
        <dbReference type="Proteomes" id="UP000004994"/>
    </source>
</evidence>
<organism evidence="1">
    <name type="scientific">Solanum lycopersicum</name>
    <name type="common">Tomato</name>
    <name type="synonym">Lycopersicon esculentum</name>
    <dbReference type="NCBI Taxonomy" id="4081"/>
    <lineage>
        <taxon>Eukaryota</taxon>
        <taxon>Viridiplantae</taxon>
        <taxon>Streptophyta</taxon>
        <taxon>Embryophyta</taxon>
        <taxon>Tracheophyta</taxon>
        <taxon>Spermatophyta</taxon>
        <taxon>Magnoliopsida</taxon>
        <taxon>eudicotyledons</taxon>
        <taxon>Gunneridae</taxon>
        <taxon>Pentapetalae</taxon>
        <taxon>asterids</taxon>
        <taxon>lamiids</taxon>
        <taxon>Solanales</taxon>
        <taxon>Solanaceae</taxon>
        <taxon>Solanoideae</taxon>
        <taxon>Solaneae</taxon>
        <taxon>Solanum</taxon>
        <taxon>Solanum subgen. Lycopersicon</taxon>
    </lineage>
</organism>
<dbReference type="Proteomes" id="UP000004994">
    <property type="component" value="Chromosome 3"/>
</dbReference>
<dbReference type="InParanoid" id="K4BG44"/>
<accession>K4BG44</accession>
<sequence>MKFSWSSKVSPELVLRLAAPILNRKGKKRIGTVVLLFFDLELVSPEKVKKELGFRSLFGVGFLVDLGLWEVFDGGLVGHELTAFRWGFGGSFVCTTTNGVFRLESGGFREEFCGLAWGFGWWNGEDFVMFWLF</sequence>
<reference evidence="1" key="1">
    <citation type="journal article" date="2012" name="Nature">
        <title>The tomato genome sequence provides insights into fleshy fruit evolution.</title>
        <authorList>
            <consortium name="Tomato Genome Consortium"/>
        </authorList>
    </citation>
    <scope>NUCLEOTIDE SEQUENCE [LARGE SCALE GENOMIC DNA]</scope>
    <source>
        <strain evidence="1">cv. Heinz 1706</strain>
    </source>
</reference>
<dbReference type="Gramene" id="Solyc03g044250.1.1">
    <property type="protein sequence ID" value="Solyc03g044250.1.1"/>
    <property type="gene ID" value="Solyc03g044250.1"/>
</dbReference>
<dbReference type="HOGENOM" id="CLU_1910308_0_0_1"/>
<dbReference type="EnsemblPlants" id="Solyc03g044250.1.1">
    <property type="protein sequence ID" value="Solyc03g044250.1.1"/>
    <property type="gene ID" value="Solyc03g044250.1"/>
</dbReference>
<dbReference type="AlphaFoldDB" id="K4BG44"/>
<name>K4BG44_SOLLC</name>
<protein>
    <submittedName>
        <fullName evidence="1">Uncharacterized protein</fullName>
    </submittedName>
</protein>
<proteinExistence type="predicted"/>
<dbReference type="PaxDb" id="4081-Solyc03g044250.1.1"/>
<evidence type="ECO:0000313" key="1">
    <source>
        <dbReference type="EnsemblPlants" id="Solyc03g044250.1.1"/>
    </source>
</evidence>
<keyword evidence="2" id="KW-1185">Reference proteome</keyword>
<reference evidence="1" key="2">
    <citation type="submission" date="2015-06" db="UniProtKB">
        <authorList>
            <consortium name="EnsemblPlants"/>
        </authorList>
    </citation>
    <scope>IDENTIFICATION</scope>
    <source>
        <strain evidence="1">cv. Heinz 1706</strain>
    </source>
</reference>